<gene>
    <name evidence="2" type="ORF">yc1106_00217</name>
</gene>
<dbReference type="SUPFAM" id="SSF55729">
    <property type="entry name" value="Acyl-CoA N-acyltransferases (Nat)"/>
    <property type="match status" value="1"/>
</dbReference>
<dbReference type="InterPro" id="IPR016181">
    <property type="entry name" value="Acyl_CoA_acyltransferase"/>
</dbReference>
<dbReference type="OrthoDB" id="4072826at2759"/>
<evidence type="ECO:0000313" key="2">
    <source>
        <dbReference type="EMBL" id="USP72943.1"/>
    </source>
</evidence>
<sequence length="227" mass="25625">MDKTVFTPHLKLTLITTAERGSQELEWLHELRSDEKATWWSIYGRSKTIEDTEKVMKGALPKIAGVGDAKSYRVVYAVHELLVPNSNATTNEETPTRLIGLMTLRSLGPDTLALPAHMFPKSISSPDCLTMELGYQFLPAAWGKGFATESVTALLEVCQREQQFWDDYRKIFIRAIVNDENPASLRVLAKCGMQELGVHVWDGEGLWLAGKWRTTDSLHIFGKFVRE</sequence>
<dbReference type="PANTHER" id="PTHR43792">
    <property type="entry name" value="GNAT FAMILY, PUTATIVE (AFU_ORTHOLOGUE AFUA_3G00765)-RELATED-RELATED"/>
    <property type="match status" value="1"/>
</dbReference>
<dbReference type="InterPro" id="IPR000182">
    <property type="entry name" value="GNAT_dom"/>
</dbReference>
<dbReference type="EMBL" id="CP089274">
    <property type="protein sequence ID" value="USP72943.1"/>
    <property type="molecule type" value="Genomic_DNA"/>
</dbReference>
<protein>
    <recommendedName>
        <fullName evidence="1">N-acetyltransferase domain-containing protein</fullName>
    </recommendedName>
</protein>
<dbReference type="Gene3D" id="3.40.630.30">
    <property type="match status" value="1"/>
</dbReference>
<accession>A0A9Q8Z240</accession>
<evidence type="ECO:0000313" key="3">
    <source>
        <dbReference type="Proteomes" id="UP001056012"/>
    </source>
</evidence>
<keyword evidence="3" id="KW-1185">Reference proteome</keyword>
<dbReference type="GO" id="GO:0016747">
    <property type="term" value="F:acyltransferase activity, transferring groups other than amino-acyl groups"/>
    <property type="evidence" value="ECO:0007669"/>
    <property type="project" value="InterPro"/>
</dbReference>
<dbReference type="AlphaFoldDB" id="A0A9Q8Z240"/>
<dbReference type="PANTHER" id="PTHR43792:SF1">
    <property type="entry name" value="N-ACETYLTRANSFERASE DOMAIN-CONTAINING PROTEIN"/>
    <property type="match status" value="1"/>
</dbReference>
<dbReference type="Pfam" id="PF13302">
    <property type="entry name" value="Acetyltransf_3"/>
    <property type="match status" value="1"/>
</dbReference>
<evidence type="ECO:0000259" key="1">
    <source>
        <dbReference type="Pfam" id="PF13302"/>
    </source>
</evidence>
<name>A0A9Q8Z240_CURCL</name>
<reference evidence="2" key="1">
    <citation type="submission" date="2021-12" db="EMBL/GenBank/DDBJ databases">
        <title>Curvularia clavata genome.</title>
        <authorList>
            <person name="Cao Y."/>
        </authorList>
    </citation>
    <scope>NUCLEOTIDE SEQUENCE</scope>
    <source>
        <strain evidence="2">Yc1106</strain>
    </source>
</reference>
<organism evidence="2 3">
    <name type="scientific">Curvularia clavata</name>
    <dbReference type="NCBI Taxonomy" id="95742"/>
    <lineage>
        <taxon>Eukaryota</taxon>
        <taxon>Fungi</taxon>
        <taxon>Dikarya</taxon>
        <taxon>Ascomycota</taxon>
        <taxon>Pezizomycotina</taxon>
        <taxon>Dothideomycetes</taxon>
        <taxon>Pleosporomycetidae</taxon>
        <taxon>Pleosporales</taxon>
        <taxon>Pleosporineae</taxon>
        <taxon>Pleosporaceae</taxon>
        <taxon>Curvularia</taxon>
    </lineage>
</organism>
<feature type="domain" description="N-acetyltransferase" evidence="1">
    <location>
        <begin position="24"/>
        <end position="194"/>
    </location>
</feature>
<dbReference type="InterPro" id="IPR051531">
    <property type="entry name" value="N-acetyltransferase"/>
</dbReference>
<dbReference type="VEuPathDB" id="FungiDB:yc1106_00217"/>
<proteinExistence type="predicted"/>
<dbReference type="Proteomes" id="UP001056012">
    <property type="component" value="Chromosome 1"/>
</dbReference>